<dbReference type="Pfam" id="PF01565">
    <property type="entry name" value="FAD_binding_4"/>
    <property type="match status" value="1"/>
</dbReference>
<evidence type="ECO:0000256" key="1">
    <source>
        <dbReference type="ARBA" id="ARBA00005466"/>
    </source>
</evidence>
<dbReference type="SUPFAM" id="SSF56176">
    <property type="entry name" value="FAD-binding/transporter-associated domain-like"/>
    <property type="match status" value="1"/>
</dbReference>
<feature type="signal peptide" evidence="5">
    <location>
        <begin position="1"/>
        <end position="18"/>
    </location>
</feature>
<dbReference type="InterPro" id="IPR050416">
    <property type="entry name" value="FAD-linked_Oxidoreductase"/>
</dbReference>
<dbReference type="SUPFAM" id="SSF55103">
    <property type="entry name" value="FAD-linked oxidases, C-terminal domain"/>
    <property type="match status" value="1"/>
</dbReference>
<dbReference type="InterPro" id="IPR036318">
    <property type="entry name" value="FAD-bd_PCMH-like_sf"/>
</dbReference>
<dbReference type="InterPro" id="IPR012951">
    <property type="entry name" value="BBE"/>
</dbReference>
<proteinExistence type="inferred from homology"/>
<evidence type="ECO:0000256" key="5">
    <source>
        <dbReference type="SAM" id="SignalP"/>
    </source>
</evidence>
<dbReference type="InterPro" id="IPR016169">
    <property type="entry name" value="FAD-bd_PCMH_sub2"/>
</dbReference>
<name>A0AAV9G4N5_9PEZI</name>
<keyword evidence="2" id="KW-0285">Flavoprotein</keyword>
<dbReference type="PROSITE" id="PS51387">
    <property type="entry name" value="FAD_PCMH"/>
    <property type="match status" value="1"/>
</dbReference>
<organism evidence="7 8">
    <name type="scientific">Podospora aff. communis PSN243</name>
    <dbReference type="NCBI Taxonomy" id="3040156"/>
    <lineage>
        <taxon>Eukaryota</taxon>
        <taxon>Fungi</taxon>
        <taxon>Dikarya</taxon>
        <taxon>Ascomycota</taxon>
        <taxon>Pezizomycotina</taxon>
        <taxon>Sordariomycetes</taxon>
        <taxon>Sordariomycetidae</taxon>
        <taxon>Sordariales</taxon>
        <taxon>Podosporaceae</taxon>
        <taxon>Podospora</taxon>
    </lineage>
</organism>
<dbReference type="Gene3D" id="3.30.465.10">
    <property type="match status" value="1"/>
</dbReference>
<dbReference type="Proteomes" id="UP001321760">
    <property type="component" value="Unassembled WGS sequence"/>
</dbReference>
<evidence type="ECO:0000313" key="7">
    <source>
        <dbReference type="EMBL" id="KAK4443408.1"/>
    </source>
</evidence>
<dbReference type="AlphaFoldDB" id="A0AAV9G4N5"/>
<dbReference type="Pfam" id="PF08031">
    <property type="entry name" value="BBE"/>
    <property type="match status" value="1"/>
</dbReference>
<dbReference type="PANTHER" id="PTHR42973:SF15">
    <property type="entry name" value="FAD-BINDING PCMH-TYPE DOMAIN-CONTAINING PROTEIN"/>
    <property type="match status" value="1"/>
</dbReference>
<evidence type="ECO:0000256" key="4">
    <source>
        <dbReference type="ARBA" id="ARBA00023002"/>
    </source>
</evidence>
<dbReference type="PANTHER" id="PTHR42973">
    <property type="entry name" value="BINDING OXIDOREDUCTASE, PUTATIVE (AFU_ORTHOLOGUE AFUA_1G17690)-RELATED"/>
    <property type="match status" value="1"/>
</dbReference>
<comment type="caution">
    <text evidence="7">The sequence shown here is derived from an EMBL/GenBank/DDBJ whole genome shotgun (WGS) entry which is preliminary data.</text>
</comment>
<dbReference type="InterPro" id="IPR006094">
    <property type="entry name" value="Oxid_FAD_bind_N"/>
</dbReference>
<keyword evidence="5" id="KW-0732">Signal</keyword>
<sequence>MRSHLLHAWLGCIPLSLAASLPVSGQSPNNGTQGLLTCLNASQVPFLVPSSTNWTSHTTTYNARLQYTPAAVLLPTTPQHISSGVICAAQNGIPVQAKSGGHSYGSFSMGGRDGILVVDLENLNDITVDRSTGIAVVGAGVRIGNLALAVYEQGRRALAHGTCPGVGVGGHFTHGGFGYASRAFGLAMDQIIGLDVVLANGSFIRADQREHSDVFWALRGAADSLAIITTFHLQTAPAPPRVVQFRFSFPRALSSVSSAVAAFRGVQDFASLSPSVDRNLGLGVTIADNAAAFVVHGTYLGGIAAFNRTVAPALLASVPFAADRYDSSVEEVGWIASLTHLSGYDTLSVPLRGYDGRDNFFAKSVTTVKPFSEAALKRFFGFVLGSGVGNAPPVGWFSIFDLHGGPGSAIGRRDGGFAAYGGYGDLWVVQNYGFVGVERPFPNAGMRFMNSLNDALALETPGYGAYPNYVDPSYSRDEALRRYYGDATLARLNALKEVLDPGNVFSNPQSI</sequence>
<dbReference type="Gene3D" id="3.40.462.20">
    <property type="match status" value="1"/>
</dbReference>
<gene>
    <name evidence="7" type="ORF">QBC34DRAFT_443360</name>
</gene>
<dbReference type="GO" id="GO:0016491">
    <property type="term" value="F:oxidoreductase activity"/>
    <property type="evidence" value="ECO:0007669"/>
    <property type="project" value="UniProtKB-KW"/>
</dbReference>
<dbReference type="EMBL" id="MU865993">
    <property type="protein sequence ID" value="KAK4443408.1"/>
    <property type="molecule type" value="Genomic_DNA"/>
</dbReference>
<dbReference type="InterPro" id="IPR016166">
    <property type="entry name" value="FAD-bd_PCMH"/>
</dbReference>
<keyword evidence="4" id="KW-0560">Oxidoreductase</keyword>
<reference evidence="7" key="2">
    <citation type="submission" date="2023-05" db="EMBL/GenBank/DDBJ databases">
        <authorList>
            <consortium name="Lawrence Berkeley National Laboratory"/>
            <person name="Steindorff A."/>
            <person name="Hensen N."/>
            <person name="Bonometti L."/>
            <person name="Westerberg I."/>
            <person name="Brannstrom I.O."/>
            <person name="Guillou S."/>
            <person name="Cros-Aarteil S."/>
            <person name="Calhoun S."/>
            <person name="Haridas S."/>
            <person name="Kuo A."/>
            <person name="Mondo S."/>
            <person name="Pangilinan J."/>
            <person name="Riley R."/>
            <person name="Labutti K."/>
            <person name="Andreopoulos B."/>
            <person name="Lipzen A."/>
            <person name="Chen C."/>
            <person name="Yanf M."/>
            <person name="Daum C."/>
            <person name="Ng V."/>
            <person name="Clum A."/>
            <person name="Ohm R."/>
            <person name="Martin F."/>
            <person name="Silar P."/>
            <person name="Natvig D."/>
            <person name="Lalanne C."/>
            <person name="Gautier V."/>
            <person name="Ament-Velasquez S.L."/>
            <person name="Kruys A."/>
            <person name="Hutchinson M.I."/>
            <person name="Powell A.J."/>
            <person name="Barry K."/>
            <person name="Miller A.N."/>
            <person name="Grigoriev I.V."/>
            <person name="Debuchy R."/>
            <person name="Gladieux P."/>
            <person name="Thoren M.H."/>
            <person name="Johannesson H."/>
        </authorList>
    </citation>
    <scope>NUCLEOTIDE SEQUENCE</scope>
    <source>
        <strain evidence="7">PSN243</strain>
    </source>
</reference>
<evidence type="ECO:0000259" key="6">
    <source>
        <dbReference type="PROSITE" id="PS51387"/>
    </source>
</evidence>
<accession>A0AAV9G4N5</accession>
<feature type="chain" id="PRO_5043664639" evidence="5">
    <location>
        <begin position="19"/>
        <end position="511"/>
    </location>
</feature>
<dbReference type="GO" id="GO:0071949">
    <property type="term" value="F:FAD binding"/>
    <property type="evidence" value="ECO:0007669"/>
    <property type="project" value="InterPro"/>
</dbReference>
<evidence type="ECO:0000256" key="3">
    <source>
        <dbReference type="ARBA" id="ARBA00022827"/>
    </source>
</evidence>
<evidence type="ECO:0000313" key="8">
    <source>
        <dbReference type="Proteomes" id="UP001321760"/>
    </source>
</evidence>
<evidence type="ECO:0000256" key="2">
    <source>
        <dbReference type="ARBA" id="ARBA00022630"/>
    </source>
</evidence>
<feature type="domain" description="FAD-binding PCMH-type" evidence="6">
    <location>
        <begin position="65"/>
        <end position="238"/>
    </location>
</feature>
<keyword evidence="3" id="KW-0274">FAD</keyword>
<dbReference type="InterPro" id="IPR016164">
    <property type="entry name" value="FAD-linked_Oxase-like_C"/>
</dbReference>
<reference evidence="7" key="1">
    <citation type="journal article" date="2023" name="Mol. Phylogenet. Evol.">
        <title>Genome-scale phylogeny and comparative genomics of the fungal order Sordariales.</title>
        <authorList>
            <person name="Hensen N."/>
            <person name="Bonometti L."/>
            <person name="Westerberg I."/>
            <person name="Brannstrom I.O."/>
            <person name="Guillou S."/>
            <person name="Cros-Aarteil S."/>
            <person name="Calhoun S."/>
            <person name="Haridas S."/>
            <person name="Kuo A."/>
            <person name="Mondo S."/>
            <person name="Pangilinan J."/>
            <person name="Riley R."/>
            <person name="LaButti K."/>
            <person name="Andreopoulos B."/>
            <person name="Lipzen A."/>
            <person name="Chen C."/>
            <person name="Yan M."/>
            <person name="Daum C."/>
            <person name="Ng V."/>
            <person name="Clum A."/>
            <person name="Steindorff A."/>
            <person name="Ohm R.A."/>
            <person name="Martin F."/>
            <person name="Silar P."/>
            <person name="Natvig D.O."/>
            <person name="Lalanne C."/>
            <person name="Gautier V."/>
            <person name="Ament-Velasquez S.L."/>
            <person name="Kruys A."/>
            <person name="Hutchinson M.I."/>
            <person name="Powell A.J."/>
            <person name="Barry K."/>
            <person name="Miller A.N."/>
            <person name="Grigoriev I.V."/>
            <person name="Debuchy R."/>
            <person name="Gladieux P."/>
            <person name="Hiltunen Thoren M."/>
            <person name="Johannesson H."/>
        </authorList>
    </citation>
    <scope>NUCLEOTIDE SEQUENCE</scope>
    <source>
        <strain evidence="7">PSN243</strain>
    </source>
</reference>
<protein>
    <submittedName>
        <fullName evidence="7">Glucooligosaccharide oxidase</fullName>
    </submittedName>
</protein>
<keyword evidence="8" id="KW-1185">Reference proteome</keyword>
<comment type="similarity">
    <text evidence="1">Belongs to the oxygen-dependent FAD-linked oxidoreductase family.</text>
</comment>